<dbReference type="EMBL" id="CM044707">
    <property type="protein sequence ID" value="KAI5654425.1"/>
    <property type="molecule type" value="Genomic_DNA"/>
</dbReference>
<proteinExistence type="predicted"/>
<comment type="caution">
    <text evidence="1">The sequence shown here is derived from an EMBL/GenBank/DDBJ whole genome shotgun (WGS) entry which is preliminary data.</text>
</comment>
<keyword evidence="2" id="KW-1185">Reference proteome</keyword>
<organism evidence="1 2">
    <name type="scientific">Catharanthus roseus</name>
    <name type="common">Madagascar periwinkle</name>
    <name type="synonym">Vinca rosea</name>
    <dbReference type="NCBI Taxonomy" id="4058"/>
    <lineage>
        <taxon>Eukaryota</taxon>
        <taxon>Viridiplantae</taxon>
        <taxon>Streptophyta</taxon>
        <taxon>Embryophyta</taxon>
        <taxon>Tracheophyta</taxon>
        <taxon>Spermatophyta</taxon>
        <taxon>Magnoliopsida</taxon>
        <taxon>eudicotyledons</taxon>
        <taxon>Gunneridae</taxon>
        <taxon>Pentapetalae</taxon>
        <taxon>asterids</taxon>
        <taxon>lamiids</taxon>
        <taxon>Gentianales</taxon>
        <taxon>Apocynaceae</taxon>
        <taxon>Rauvolfioideae</taxon>
        <taxon>Vinceae</taxon>
        <taxon>Catharanthinae</taxon>
        <taxon>Catharanthus</taxon>
    </lineage>
</organism>
<evidence type="ECO:0000313" key="2">
    <source>
        <dbReference type="Proteomes" id="UP001060085"/>
    </source>
</evidence>
<gene>
    <name evidence="1" type="ORF">M9H77_31612</name>
</gene>
<evidence type="ECO:0000313" key="1">
    <source>
        <dbReference type="EMBL" id="KAI5654425.1"/>
    </source>
</evidence>
<accession>A0ACC0A2E9</accession>
<sequence length="244" mass="26406">MMEVDDMASVVIQELPTDPSQMAAFAKKVQTIIRSCIVSIGGILGCTPSHHDIQQTIPVQPSHRHPREHVPNRGARGVNRGARRQPGRGAGGGRPPLPPFPDRHEHVDSGHVDVERGEGSGGGQPTIEPFDSPNLDIPSFSLGLTPASQSLPSGSGTSQMPPLPGLRFASSQSPHSTSFGFFEFRAPPPPSTAGSSTPHSLYRRHLHLTKRSGRMIWMVYNITDSGIVLVRRQRGSRHTGRSYN</sequence>
<protein>
    <submittedName>
        <fullName evidence="1">Uncharacterized protein</fullName>
    </submittedName>
</protein>
<dbReference type="Proteomes" id="UP001060085">
    <property type="component" value="Linkage Group LG07"/>
</dbReference>
<reference evidence="2" key="1">
    <citation type="journal article" date="2023" name="Nat. Plants">
        <title>Single-cell RNA sequencing provides a high-resolution roadmap for understanding the multicellular compartmentation of specialized metabolism.</title>
        <authorList>
            <person name="Sun S."/>
            <person name="Shen X."/>
            <person name="Li Y."/>
            <person name="Li Y."/>
            <person name="Wang S."/>
            <person name="Li R."/>
            <person name="Zhang H."/>
            <person name="Shen G."/>
            <person name="Guo B."/>
            <person name="Wei J."/>
            <person name="Xu J."/>
            <person name="St-Pierre B."/>
            <person name="Chen S."/>
            <person name="Sun C."/>
        </authorList>
    </citation>
    <scope>NUCLEOTIDE SEQUENCE [LARGE SCALE GENOMIC DNA]</scope>
</reference>
<name>A0ACC0A2E9_CATRO</name>